<gene>
    <name evidence="2" type="ORF">AAFF_G00397940</name>
</gene>
<dbReference type="Gene3D" id="3.60.10.10">
    <property type="entry name" value="Endonuclease/exonuclease/phosphatase"/>
    <property type="match status" value="1"/>
</dbReference>
<evidence type="ECO:0000313" key="2">
    <source>
        <dbReference type="EMBL" id="KAJ8400411.1"/>
    </source>
</evidence>
<accession>A0AAD7SD58</accession>
<organism evidence="2 3">
    <name type="scientific">Aldrovandia affinis</name>
    <dbReference type="NCBI Taxonomy" id="143900"/>
    <lineage>
        <taxon>Eukaryota</taxon>
        <taxon>Metazoa</taxon>
        <taxon>Chordata</taxon>
        <taxon>Craniata</taxon>
        <taxon>Vertebrata</taxon>
        <taxon>Euteleostomi</taxon>
        <taxon>Actinopterygii</taxon>
        <taxon>Neopterygii</taxon>
        <taxon>Teleostei</taxon>
        <taxon>Notacanthiformes</taxon>
        <taxon>Halosauridae</taxon>
        <taxon>Aldrovandia</taxon>
    </lineage>
</organism>
<comment type="caution">
    <text evidence="2">The sequence shown here is derived from an EMBL/GenBank/DDBJ whole genome shotgun (WGS) entry which is preliminary data.</text>
</comment>
<dbReference type="Proteomes" id="UP001221898">
    <property type="component" value="Unassembled WGS sequence"/>
</dbReference>
<name>A0AAD7SD58_9TELE</name>
<evidence type="ECO:0000256" key="1">
    <source>
        <dbReference type="SAM" id="MobiDB-lite"/>
    </source>
</evidence>
<protein>
    <submittedName>
        <fullName evidence="2">Uncharacterized protein</fullName>
    </submittedName>
</protein>
<dbReference type="AlphaFoldDB" id="A0AAD7SD58"/>
<dbReference type="InterPro" id="IPR036691">
    <property type="entry name" value="Endo/exonu/phosph_ase_sf"/>
</dbReference>
<dbReference type="SUPFAM" id="SSF56219">
    <property type="entry name" value="DNase I-like"/>
    <property type="match status" value="1"/>
</dbReference>
<feature type="region of interest" description="Disordered" evidence="1">
    <location>
        <begin position="156"/>
        <end position="180"/>
    </location>
</feature>
<reference evidence="2" key="1">
    <citation type="journal article" date="2023" name="Science">
        <title>Genome structures resolve the early diversification of teleost fishes.</title>
        <authorList>
            <person name="Parey E."/>
            <person name="Louis A."/>
            <person name="Montfort J."/>
            <person name="Bouchez O."/>
            <person name="Roques C."/>
            <person name="Iampietro C."/>
            <person name="Lluch J."/>
            <person name="Castinel A."/>
            <person name="Donnadieu C."/>
            <person name="Desvignes T."/>
            <person name="Floi Bucao C."/>
            <person name="Jouanno E."/>
            <person name="Wen M."/>
            <person name="Mejri S."/>
            <person name="Dirks R."/>
            <person name="Jansen H."/>
            <person name="Henkel C."/>
            <person name="Chen W.J."/>
            <person name="Zahm M."/>
            <person name="Cabau C."/>
            <person name="Klopp C."/>
            <person name="Thompson A.W."/>
            <person name="Robinson-Rechavi M."/>
            <person name="Braasch I."/>
            <person name="Lecointre G."/>
            <person name="Bobe J."/>
            <person name="Postlethwait J.H."/>
            <person name="Berthelot C."/>
            <person name="Roest Crollius H."/>
            <person name="Guiguen Y."/>
        </authorList>
    </citation>
    <scope>NUCLEOTIDE SEQUENCE</scope>
    <source>
        <strain evidence="2">NC1722</strain>
    </source>
</reference>
<proteinExistence type="predicted"/>
<dbReference type="EMBL" id="JAINUG010000077">
    <property type="protein sequence ID" value="KAJ8400411.1"/>
    <property type="molecule type" value="Genomic_DNA"/>
</dbReference>
<keyword evidence="3" id="KW-1185">Reference proteome</keyword>
<evidence type="ECO:0000313" key="3">
    <source>
        <dbReference type="Proteomes" id="UP001221898"/>
    </source>
</evidence>
<feature type="compositionally biased region" description="Basic and acidic residues" evidence="1">
    <location>
        <begin position="156"/>
        <end position="171"/>
    </location>
</feature>
<sequence>MWSLILSGDFNACLDGRDGMGKGGIDYSARALAEVVNDFTLVDAFRALHPSDAGFTWHNSRGAASRLDYIFVGGGISGMSCVLLSSWASDLDMLRVSLVMDRPKWGPGFWHLNTSLLGSDAFIKAFTGFYGSVWTLWPLFTSVVEWWEAAKSCSEGAKERSGGCPREEGERPTAVGPLWG</sequence>